<feature type="domain" description="HTH araC/xylS-type" evidence="10">
    <location>
        <begin position="647"/>
        <end position="745"/>
    </location>
</feature>
<name>A0ABW3S2Y4_9BACL</name>
<organism evidence="11 12">
    <name type="scientific">Paenibacillus puldeungensis</name>
    <dbReference type="NCBI Taxonomy" id="696536"/>
    <lineage>
        <taxon>Bacteria</taxon>
        <taxon>Bacillati</taxon>
        <taxon>Bacillota</taxon>
        <taxon>Bacilli</taxon>
        <taxon>Bacillales</taxon>
        <taxon>Paenibacillaceae</taxon>
        <taxon>Paenibacillus</taxon>
    </lineage>
</organism>
<evidence type="ECO:0000256" key="1">
    <source>
        <dbReference type="ARBA" id="ARBA00004651"/>
    </source>
</evidence>
<keyword evidence="7 9" id="KW-0472">Membrane</keyword>
<keyword evidence="6" id="KW-0238">DNA-binding</keyword>
<dbReference type="Pfam" id="PF17853">
    <property type="entry name" value="GGDEF_2"/>
    <property type="match status" value="1"/>
</dbReference>
<dbReference type="Pfam" id="PF02743">
    <property type="entry name" value="dCache_1"/>
    <property type="match status" value="1"/>
</dbReference>
<dbReference type="InterPro" id="IPR018062">
    <property type="entry name" value="HTH_AraC-typ_CS"/>
</dbReference>
<comment type="subcellular location">
    <subcellularLocation>
        <location evidence="1">Cell membrane</location>
        <topology evidence="1">Multi-pass membrane protein</topology>
    </subcellularLocation>
</comment>
<keyword evidence="12" id="KW-1185">Reference proteome</keyword>
<keyword evidence="3 9" id="KW-0812">Transmembrane</keyword>
<gene>
    <name evidence="11" type="ORF">ACFQ3W_21815</name>
</gene>
<keyword evidence="8" id="KW-0804">Transcription</keyword>
<dbReference type="EMBL" id="JBHTLM010000022">
    <property type="protein sequence ID" value="MFD1178919.1"/>
    <property type="molecule type" value="Genomic_DNA"/>
</dbReference>
<evidence type="ECO:0000256" key="2">
    <source>
        <dbReference type="ARBA" id="ARBA00022475"/>
    </source>
</evidence>
<dbReference type="Proteomes" id="UP001597262">
    <property type="component" value="Unassembled WGS sequence"/>
</dbReference>
<dbReference type="PROSITE" id="PS00041">
    <property type="entry name" value="HTH_ARAC_FAMILY_1"/>
    <property type="match status" value="1"/>
</dbReference>
<keyword evidence="4 9" id="KW-1133">Transmembrane helix</keyword>
<dbReference type="InterPro" id="IPR033479">
    <property type="entry name" value="dCache_1"/>
</dbReference>
<dbReference type="PANTHER" id="PTHR43280">
    <property type="entry name" value="ARAC-FAMILY TRANSCRIPTIONAL REGULATOR"/>
    <property type="match status" value="1"/>
</dbReference>
<feature type="transmembrane region" description="Helical" evidence="9">
    <location>
        <begin position="283"/>
        <end position="303"/>
    </location>
</feature>
<comment type="caution">
    <text evidence="11">The sequence shown here is derived from an EMBL/GenBank/DDBJ whole genome shotgun (WGS) entry which is preliminary data.</text>
</comment>
<dbReference type="SUPFAM" id="SSF46689">
    <property type="entry name" value="Homeodomain-like"/>
    <property type="match status" value="2"/>
</dbReference>
<dbReference type="InterPro" id="IPR018060">
    <property type="entry name" value="HTH_AraC"/>
</dbReference>
<dbReference type="InterPro" id="IPR009057">
    <property type="entry name" value="Homeodomain-like_sf"/>
</dbReference>
<reference evidence="12" key="1">
    <citation type="journal article" date="2019" name="Int. J. Syst. Evol. Microbiol.">
        <title>The Global Catalogue of Microorganisms (GCM) 10K type strain sequencing project: providing services to taxonomists for standard genome sequencing and annotation.</title>
        <authorList>
            <consortium name="The Broad Institute Genomics Platform"/>
            <consortium name="The Broad Institute Genome Sequencing Center for Infectious Disease"/>
            <person name="Wu L."/>
            <person name="Ma J."/>
        </authorList>
    </citation>
    <scope>NUCLEOTIDE SEQUENCE [LARGE SCALE GENOMIC DNA]</scope>
    <source>
        <strain evidence="12">CCUG 59189</strain>
    </source>
</reference>
<evidence type="ECO:0000256" key="7">
    <source>
        <dbReference type="ARBA" id="ARBA00023136"/>
    </source>
</evidence>
<keyword evidence="5" id="KW-0805">Transcription regulation</keyword>
<evidence type="ECO:0000313" key="11">
    <source>
        <dbReference type="EMBL" id="MFD1178919.1"/>
    </source>
</evidence>
<protein>
    <submittedName>
        <fullName evidence="11">Helix-turn-helix domain-containing protein</fullName>
    </submittedName>
</protein>
<accession>A0ABW3S2Y4</accession>
<evidence type="ECO:0000256" key="3">
    <source>
        <dbReference type="ARBA" id="ARBA00022692"/>
    </source>
</evidence>
<evidence type="ECO:0000256" key="8">
    <source>
        <dbReference type="ARBA" id="ARBA00023163"/>
    </source>
</evidence>
<proteinExistence type="predicted"/>
<dbReference type="PROSITE" id="PS01124">
    <property type="entry name" value="HTH_ARAC_FAMILY_2"/>
    <property type="match status" value="1"/>
</dbReference>
<dbReference type="Gene3D" id="1.10.10.60">
    <property type="entry name" value="Homeodomain-like"/>
    <property type="match status" value="2"/>
</dbReference>
<dbReference type="SMART" id="SM00342">
    <property type="entry name" value="HTH_ARAC"/>
    <property type="match status" value="1"/>
</dbReference>
<dbReference type="Pfam" id="PF12833">
    <property type="entry name" value="HTH_18"/>
    <property type="match status" value="1"/>
</dbReference>
<evidence type="ECO:0000256" key="6">
    <source>
        <dbReference type="ARBA" id="ARBA00023125"/>
    </source>
</evidence>
<dbReference type="Gene3D" id="3.30.450.20">
    <property type="entry name" value="PAS domain"/>
    <property type="match status" value="1"/>
</dbReference>
<evidence type="ECO:0000256" key="5">
    <source>
        <dbReference type="ARBA" id="ARBA00023015"/>
    </source>
</evidence>
<evidence type="ECO:0000259" key="10">
    <source>
        <dbReference type="PROSITE" id="PS01124"/>
    </source>
</evidence>
<evidence type="ECO:0000256" key="4">
    <source>
        <dbReference type="ARBA" id="ARBA00022989"/>
    </source>
</evidence>
<keyword evidence="2" id="KW-1003">Cell membrane</keyword>
<evidence type="ECO:0000256" key="9">
    <source>
        <dbReference type="SAM" id="Phobius"/>
    </source>
</evidence>
<dbReference type="InterPro" id="IPR041522">
    <property type="entry name" value="CdaR_GGDEF"/>
</dbReference>
<dbReference type="PANTHER" id="PTHR43280:SF10">
    <property type="entry name" value="REGULATORY PROTEIN POCR"/>
    <property type="match status" value="1"/>
</dbReference>
<evidence type="ECO:0000313" key="12">
    <source>
        <dbReference type="Proteomes" id="UP001597262"/>
    </source>
</evidence>
<sequence length="762" mass="87248">MTFQTRMLTATLFLSLFPAPLLGIVSSYLLIVSVQAEVDKNHQMILKQIEYQLNAFLSELKVSSLQISEDLIVRESFIKGISREQFQTTMSMIDTVKKYRSVARIPFSVTLLYPQHNQVYSTLNGPSSLRTLYYPSIVKAVSPQYTGITVITPNMYPNQKNLLIIKPVSVENPIDGIVVLQVDITKFYEYLNQVDIGSTGVFVIDGQGRIVLSPHSEDIGTRISSTSVLYPYWSNLDAISGSSHLDNEDYSVTTFKSVTNSWTYLAVTPSKELKLKAEQIKRWTWSIVAAVVFLWGGVVYISYRKMYSPIRRISLKLPVPPDKGADSITAIDSFMSAMSETNERLTSRLFEQQPLVQNSVILQLLNGNLTESELLERMRQVDLTIHGKWYYIGIVEVDALHEFMQMYWHEDRTSMMIELSTIIWKVCSESYTCLTVNPQPGQIVFLALSSRADVDSNEQIRKLGAEIREKTRDQFKFTATVAIASAVCGLQEIPHSYQKAQNLMNYRYLLGSDVTITCDDVEQSEKIQPEDRITAKWYKRILSSVSEGDITLAENQFKEMLETLPKHLPDFRMIQGMLTYFLEEVDQLMVEVQGHTLQELIGFNPYTELYEQNTLCLAQGWFNNTFFPAVKQHLDSLSKDKGHQIAEATMKYIHEHFDQDFSLQQIAGELGVSSSQLSRFFKQTMNVNFVDYVLYYRISKAKEWLVYSDMSIKEIADRLRYTTTQNFTRVFKQITGVPPGKYRSDFRLDARRAGGRENEAAR</sequence>